<keyword evidence="1" id="KW-1133">Transmembrane helix</keyword>
<evidence type="ECO:0000256" key="1">
    <source>
        <dbReference type="SAM" id="Phobius"/>
    </source>
</evidence>
<comment type="caution">
    <text evidence="2">The sequence shown here is derived from an EMBL/GenBank/DDBJ whole genome shotgun (WGS) entry which is preliminary data.</text>
</comment>
<keyword evidence="3" id="KW-1185">Reference proteome</keyword>
<evidence type="ECO:0000313" key="2">
    <source>
        <dbReference type="EMBL" id="KAH7231617.1"/>
    </source>
</evidence>
<name>A0A9P9G408_FUSRE</name>
<dbReference type="OrthoDB" id="248923at2759"/>
<dbReference type="RefSeq" id="XP_046043554.1">
    <property type="nucleotide sequence ID" value="XM_046194029.1"/>
</dbReference>
<keyword evidence="1" id="KW-0812">Transmembrane</keyword>
<protein>
    <submittedName>
        <fullName evidence="2">Uncharacterized protein</fullName>
    </submittedName>
</protein>
<proteinExistence type="predicted"/>
<dbReference type="GeneID" id="70223983"/>
<organism evidence="2 3">
    <name type="scientific">Fusarium redolens</name>
    <dbReference type="NCBI Taxonomy" id="48865"/>
    <lineage>
        <taxon>Eukaryota</taxon>
        <taxon>Fungi</taxon>
        <taxon>Dikarya</taxon>
        <taxon>Ascomycota</taxon>
        <taxon>Pezizomycotina</taxon>
        <taxon>Sordariomycetes</taxon>
        <taxon>Hypocreomycetidae</taxon>
        <taxon>Hypocreales</taxon>
        <taxon>Nectriaceae</taxon>
        <taxon>Fusarium</taxon>
        <taxon>Fusarium redolens species complex</taxon>
    </lineage>
</organism>
<feature type="transmembrane region" description="Helical" evidence="1">
    <location>
        <begin position="86"/>
        <end position="107"/>
    </location>
</feature>
<keyword evidence="1" id="KW-0472">Membrane</keyword>
<dbReference type="AlphaFoldDB" id="A0A9P9G408"/>
<accession>A0A9P9G408</accession>
<evidence type="ECO:0000313" key="3">
    <source>
        <dbReference type="Proteomes" id="UP000720189"/>
    </source>
</evidence>
<dbReference type="Proteomes" id="UP000720189">
    <property type="component" value="Unassembled WGS sequence"/>
</dbReference>
<gene>
    <name evidence="2" type="ORF">BKA55DRAFT_581160</name>
</gene>
<dbReference type="EMBL" id="JAGMUX010000020">
    <property type="protein sequence ID" value="KAH7231617.1"/>
    <property type="molecule type" value="Genomic_DNA"/>
</dbReference>
<sequence>MMILAEELIAGLHDPKGAERGNYMVNALPKRKCPPPLPTLRGTEAWGLHAKMGFSAGRIVWWFTSSIIFLVAFATVWLATVDKTDVQTALTPGTVIITALTFILGIFQTLNQ</sequence>
<reference evidence="2" key="1">
    <citation type="journal article" date="2021" name="Nat. Commun.">
        <title>Genetic determinants of endophytism in the Arabidopsis root mycobiome.</title>
        <authorList>
            <person name="Mesny F."/>
            <person name="Miyauchi S."/>
            <person name="Thiergart T."/>
            <person name="Pickel B."/>
            <person name="Atanasova L."/>
            <person name="Karlsson M."/>
            <person name="Huettel B."/>
            <person name="Barry K.W."/>
            <person name="Haridas S."/>
            <person name="Chen C."/>
            <person name="Bauer D."/>
            <person name="Andreopoulos W."/>
            <person name="Pangilinan J."/>
            <person name="LaButti K."/>
            <person name="Riley R."/>
            <person name="Lipzen A."/>
            <person name="Clum A."/>
            <person name="Drula E."/>
            <person name="Henrissat B."/>
            <person name="Kohler A."/>
            <person name="Grigoriev I.V."/>
            <person name="Martin F.M."/>
            <person name="Hacquard S."/>
        </authorList>
    </citation>
    <scope>NUCLEOTIDE SEQUENCE</scope>
    <source>
        <strain evidence="2">MPI-CAGE-AT-0023</strain>
    </source>
</reference>
<feature type="transmembrane region" description="Helical" evidence="1">
    <location>
        <begin position="59"/>
        <end position="80"/>
    </location>
</feature>